<protein>
    <submittedName>
        <fullName evidence="1">Uncharacterized protein</fullName>
    </submittedName>
</protein>
<accession>A0ABD2Z4U0</accession>
<evidence type="ECO:0000313" key="1">
    <source>
        <dbReference type="EMBL" id="KAL3514491.1"/>
    </source>
</evidence>
<name>A0ABD2Z4U0_9GENT</name>
<gene>
    <name evidence="1" type="ORF">ACH5RR_027208</name>
</gene>
<evidence type="ECO:0000313" key="2">
    <source>
        <dbReference type="Proteomes" id="UP001630127"/>
    </source>
</evidence>
<proteinExistence type="predicted"/>
<reference evidence="1 2" key="1">
    <citation type="submission" date="2024-11" db="EMBL/GenBank/DDBJ databases">
        <title>A near-complete genome assembly of Cinchona calisaya.</title>
        <authorList>
            <person name="Lian D.C."/>
            <person name="Zhao X.W."/>
            <person name="Wei L."/>
        </authorList>
    </citation>
    <scope>NUCLEOTIDE SEQUENCE [LARGE SCALE GENOMIC DNA]</scope>
    <source>
        <tissue evidence="1">Nenye</tissue>
    </source>
</reference>
<comment type="caution">
    <text evidence="1">The sequence shown here is derived from an EMBL/GenBank/DDBJ whole genome shotgun (WGS) entry which is preliminary data.</text>
</comment>
<keyword evidence="2" id="KW-1185">Reference proteome</keyword>
<dbReference type="PANTHER" id="PTHR36324:SF1">
    <property type="entry name" value="OS09G0460100 PROTEIN"/>
    <property type="match status" value="1"/>
</dbReference>
<dbReference type="Proteomes" id="UP001630127">
    <property type="component" value="Unassembled WGS sequence"/>
</dbReference>
<organism evidence="1 2">
    <name type="scientific">Cinchona calisaya</name>
    <dbReference type="NCBI Taxonomy" id="153742"/>
    <lineage>
        <taxon>Eukaryota</taxon>
        <taxon>Viridiplantae</taxon>
        <taxon>Streptophyta</taxon>
        <taxon>Embryophyta</taxon>
        <taxon>Tracheophyta</taxon>
        <taxon>Spermatophyta</taxon>
        <taxon>Magnoliopsida</taxon>
        <taxon>eudicotyledons</taxon>
        <taxon>Gunneridae</taxon>
        <taxon>Pentapetalae</taxon>
        <taxon>asterids</taxon>
        <taxon>lamiids</taxon>
        <taxon>Gentianales</taxon>
        <taxon>Rubiaceae</taxon>
        <taxon>Cinchonoideae</taxon>
        <taxon>Cinchoneae</taxon>
        <taxon>Cinchona</taxon>
    </lineage>
</organism>
<sequence length="240" mass="27393">MSFSHQEKPPPNPSKRCKCLSTTLKEAFSNCHIHHEESSDPSKRCKFLPSPLKVAFSDCHTFRGRLSSSTPEDDHFPSSYYDDDEEVFVSAIISKYMEYKIRRKSGLTVDSFSWALSPETRQLFTTPKPMQVMQQKGNDDEPLDDFFSPCSCLSRCSSVSSSVGAFASAKTTFTRSSSLSRIDFQDFWRRRLIIQELSHCQGWPFGLCRKALLLPPLPKSPSDSWLWRKSGRVIRIQSCV</sequence>
<dbReference type="EMBL" id="JBJUIK010000011">
    <property type="protein sequence ID" value="KAL3514491.1"/>
    <property type="molecule type" value="Genomic_DNA"/>
</dbReference>
<dbReference type="AlphaFoldDB" id="A0ABD2Z4U0"/>
<dbReference type="PANTHER" id="PTHR36324">
    <property type="entry name" value="OS09G0460100 PROTEIN"/>
    <property type="match status" value="1"/>
</dbReference>